<evidence type="ECO:0000256" key="1">
    <source>
        <dbReference type="SAM" id="SignalP"/>
    </source>
</evidence>
<keyword evidence="4" id="KW-1185">Reference proteome</keyword>
<feature type="signal peptide" evidence="1">
    <location>
        <begin position="1"/>
        <end position="25"/>
    </location>
</feature>
<dbReference type="Pfam" id="PF16410">
    <property type="entry name" value="DUF5018"/>
    <property type="match status" value="1"/>
</dbReference>
<gene>
    <name evidence="3" type="ORF">AWE51_18910</name>
</gene>
<evidence type="ECO:0000313" key="4">
    <source>
        <dbReference type="Proteomes" id="UP000076715"/>
    </source>
</evidence>
<dbReference type="EMBL" id="LQRT01000060">
    <property type="protein sequence ID" value="KZS38117.1"/>
    <property type="molecule type" value="Genomic_DNA"/>
</dbReference>
<evidence type="ECO:0000259" key="2">
    <source>
        <dbReference type="Pfam" id="PF16410"/>
    </source>
</evidence>
<comment type="caution">
    <text evidence="3">The sequence shown here is derived from an EMBL/GenBank/DDBJ whole genome shotgun (WGS) entry which is preliminary data.</text>
</comment>
<keyword evidence="1" id="KW-0732">Signal</keyword>
<evidence type="ECO:0000313" key="3">
    <source>
        <dbReference type="EMBL" id="KZS38117.1"/>
    </source>
</evidence>
<accession>A0A162WI20</accession>
<organism evidence="3 4">
    <name type="scientific">Aquimarina aggregata</name>
    <dbReference type="NCBI Taxonomy" id="1642818"/>
    <lineage>
        <taxon>Bacteria</taxon>
        <taxon>Pseudomonadati</taxon>
        <taxon>Bacteroidota</taxon>
        <taxon>Flavobacteriia</taxon>
        <taxon>Flavobacteriales</taxon>
        <taxon>Flavobacteriaceae</taxon>
        <taxon>Aquimarina</taxon>
    </lineage>
</organism>
<feature type="domain" description="DUF5018" evidence="2">
    <location>
        <begin position="96"/>
        <end position="207"/>
    </location>
</feature>
<dbReference type="Gene3D" id="2.60.40.2340">
    <property type="match status" value="2"/>
</dbReference>
<dbReference type="RefSeq" id="WP_066320029.1">
    <property type="nucleotide sequence ID" value="NZ_LQRT01000060.1"/>
</dbReference>
<dbReference type="AlphaFoldDB" id="A0A162WI20"/>
<dbReference type="OrthoDB" id="1157501at2"/>
<dbReference type="Proteomes" id="UP000076715">
    <property type="component" value="Unassembled WGS sequence"/>
</dbReference>
<reference evidence="3 4" key="1">
    <citation type="submission" date="2016-01" db="EMBL/GenBank/DDBJ databases">
        <title>The draft genome sequence of Aquimarina sp. RZW4-3-2.</title>
        <authorList>
            <person name="Wang Y."/>
        </authorList>
    </citation>
    <scope>NUCLEOTIDE SEQUENCE [LARGE SCALE GENOMIC DNA]</scope>
    <source>
        <strain evidence="3 4">RZW4-3-2</strain>
    </source>
</reference>
<dbReference type="STRING" id="1642818.AWE51_18910"/>
<name>A0A162WI20_9FLAO</name>
<protein>
    <recommendedName>
        <fullName evidence="2">DUF5018 domain-containing protein</fullName>
    </recommendedName>
</protein>
<feature type="chain" id="PRO_5007840780" description="DUF5018 domain-containing protein" evidence="1">
    <location>
        <begin position="26"/>
        <end position="397"/>
    </location>
</feature>
<sequence length="397" mass="43865">MKTKIKNVFKIAVLMLLIINISCEGEGTLSNENEIISFSLTAGDFTKDFETNNDVIEGVVPYTIDGSNISLRITISEKATIAPDPSAITTIDGIANFVVIAEDGTKREYVVDIERELSPENTIVSFEVKTSLFETNADIDNETGTINQRVLPGTVLTDIETTIEVSNGATITPDPKTIFDYSSPVAFTVTAENGETKEYLVTLALMDEDFSDGCQISDFSKWFGGDDRDPDPSFPGAFKPRNVGAGQAIIVDKDLYPTKFGIFLSGPFLSSKNNTVYIEDLELNLDIREEDGSIIKSARVTIKAPFDGGRVDFDVSSLSLILKEKRKYYFTWYLLDGERLGVNTGSQGRNIDDTSLGFCGNGGFCGTSRKEENSSLENWEIWEFWGVNFNFRLEGKQ</sequence>
<dbReference type="InterPro" id="IPR032186">
    <property type="entry name" value="DUF5018"/>
</dbReference>
<proteinExistence type="predicted"/>